<dbReference type="Gene3D" id="3.40.50.1110">
    <property type="entry name" value="SGNH hydrolase"/>
    <property type="match status" value="1"/>
</dbReference>
<dbReference type="EnsemblPlants" id="KQK85810">
    <property type="protein sequence ID" value="KQK85810"/>
    <property type="gene ID" value="SETIT_020743mg"/>
</dbReference>
<dbReference type="InterPro" id="IPR036514">
    <property type="entry name" value="SGNH_hydro_sf"/>
</dbReference>
<dbReference type="STRING" id="4555.K3Z2H5"/>
<dbReference type="Gramene" id="KQK85810">
    <property type="protein sequence ID" value="KQK85810"/>
    <property type="gene ID" value="SETIT_020743mg"/>
</dbReference>
<keyword evidence="2" id="KW-1185">Reference proteome</keyword>
<reference evidence="2" key="1">
    <citation type="journal article" date="2012" name="Nat. Biotechnol.">
        <title>Reference genome sequence of the model plant Setaria.</title>
        <authorList>
            <person name="Bennetzen J.L."/>
            <person name="Schmutz J."/>
            <person name="Wang H."/>
            <person name="Percifield R."/>
            <person name="Hawkins J."/>
            <person name="Pontaroli A.C."/>
            <person name="Estep M."/>
            <person name="Feng L."/>
            <person name="Vaughn J.N."/>
            <person name="Grimwood J."/>
            <person name="Jenkins J."/>
            <person name="Barry K."/>
            <person name="Lindquist E."/>
            <person name="Hellsten U."/>
            <person name="Deshpande S."/>
            <person name="Wang X."/>
            <person name="Wu X."/>
            <person name="Mitros T."/>
            <person name="Triplett J."/>
            <person name="Yang X."/>
            <person name="Ye C.Y."/>
            <person name="Mauro-Herrera M."/>
            <person name="Wang L."/>
            <person name="Li P."/>
            <person name="Sharma M."/>
            <person name="Sharma R."/>
            <person name="Ronald P.C."/>
            <person name="Panaud O."/>
            <person name="Kellogg E.A."/>
            <person name="Brutnell T.P."/>
            <person name="Doust A.N."/>
            <person name="Tuskan G.A."/>
            <person name="Rokhsar D."/>
            <person name="Devos K.M."/>
        </authorList>
    </citation>
    <scope>NUCLEOTIDE SEQUENCE [LARGE SCALE GENOMIC DNA]</scope>
    <source>
        <strain evidence="2">cv. Yugu1</strain>
    </source>
</reference>
<name>K3Z2H5_SETIT</name>
<organism evidence="1 2">
    <name type="scientific">Setaria italica</name>
    <name type="common">Foxtail millet</name>
    <name type="synonym">Panicum italicum</name>
    <dbReference type="NCBI Taxonomy" id="4555"/>
    <lineage>
        <taxon>Eukaryota</taxon>
        <taxon>Viridiplantae</taxon>
        <taxon>Streptophyta</taxon>
        <taxon>Embryophyta</taxon>
        <taxon>Tracheophyta</taxon>
        <taxon>Spermatophyta</taxon>
        <taxon>Magnoliopsida</taxon>
        <taxon>Liliopsida</taxon>
        <taxon>Poales</taxon>
        <taxon>Poaceae</taxon>
        <taxon>PACMAD clade</taxon>
        <taxon>Panicoideae</taxon>
        <taxon>Panicodae</taxon>
        <taxon>Paniceae</taxon>
        <taxon>Cenchrinae</taxon>
        <taxon>Setaria</taxon>
    </lineage>
</organism>
<dbReference type="HOGENOM" id="CLU_2727050_0_0_1"/>
<sequence length="72" mass="8111">MGLPPVGCAPHFLWEYMSSEFIRQHPDSMISYCDTFEGSVDILENRDRYGFVTTTDACCGLGKYGGLFYSLN</sequence>
<accession>K3Z2H5</accession>
<reference evidence="1" key="2">
    <citation type="submission" date="2018-08" db="UniProtKB">
        <authorList>
            <consortium name="EnsemblPlants"/>
        </authorList>
    </citation>
    <scope>IDENTIFICATION</scope>
    <source>
        <strain evidence="1">Yugu1</strain>
    </source>
</reference>
<dbReference type="eggNOG" id="ENOG502QTIJ">
    <property type="taxonomic scope" value="Eukaryota"/>
</dbReference>
<dbReference type="Proteomes" id="UP000004995">
    <property type="component" value="Unassembled WGS sequence"/>
</dbReference>
<dbReference type="InParanoid" id="K3Z2H5"/>
<dbReference type="AlphaFoldDB" id="K3Z2H5"/>
<proteinExistence type="predicted"/>
<protein>
    <submittedName>
        <fullName evidence="1">Uncharacterized protein</fullName>
    </submittedName>
</protein>
<evidence type="ECO:0000313" key="2">
    <source>
        <dbReference type="Proteomes" id="UP000004995"/>
    </source>
</evidence>
<evidence type="ECO:0000313" key="1">
    <source>
        <dbReference type="EnsemblPlants" id="KQK85810"/>
    </source>
</evidence>